<comment type="caution">
    <text evidence="5">The sequence shown here is derived from an EMBL/GenBank/DDBJ whole genome shotgun (WGS) entry which is preliminary data.</text>
</comment>
<dbReference type="InterPro" id="IPR028082">
    <property type="entry name" value="Peripla_BP_I"/>
</dbReference>
<gene>
    <name evidence="5" type="ORF">ACEG43_38580</name>
</gene>
<name>A0ABV4SUA8_9ACTN</name>
<evidence type="ECO:0000256" key="1">
    <source>
        <dbReference type="ARBA" id="ARBA00010062"/>
    </source>
</evidence>
<dbReference type="EMBL" id="JBGOSP010000032">
    <property type="protein sequence ID" value="MFA3842035.1"/>
    <property type="molecule type" value="Genomic_DNA"/>
</dbReference>
<sequence>MRSEVRPRRFTKRPAMAVAAITAVTALITTAGCSGNTADATGVGSGAKADVKALGPGTKNVPKENPVEVGVLYTDDNPLGIAPEILDGAEAAAQYVNSHGGVGGRAVKIVACNGKNNSQSNAQCAAKFVNSGVVTVYGLDALWGDVGVAVAAKAGLASQTLPISGPEFAASNSYAWQGSGFTASAAAASYIAEQKVVGACAYVDVPAFKEQCVDYFQKPARQLGAKTSVLAIPPGASDVSQYATRLSQTHAKTVLVTSSGQVAQQLIKSSAQTGYRPQWILPSQRADFFKALGSQVKGVIFYNDLVDSSDPGNRDAAIFRAAIAKWAPHMTVNAFSTMAFSNIVTLARLGNQVGGDKITRAGLPSLLAKVKDLPQFMGPTLDSDNHLPGFPHALHTGAYLYQWDGSTYKRAGKGYYTVPGSTG</sequence>
<dbReference type="Pfam" id="PF13458">
    <property type="entry name" value="Peripla_BP_6"/>
    <property type="match status" value="1"/>
</dbReference>
<evidence type="ECO:0000259" key="4">
    <source>
        <dbReference type="Pfam" id="PF13458"/>
    </source>
</evidence>
<dbReference type="InterPro" id="IPR028081">
    <property type="entry name" value="Leu-bd"/>
</dbReference>
<dbReference type="PANTHER" id="PTHR30483:SF6">
    <property type="entry name" value="PERIPLASMIC BINDING PROTEIN OF ABC TRANSPORTER FOR NATURAL AMINO ACIDS"/>
    <property type="match status" value="1"/>
</dbReference>
<comment type="similarity">
    <text evidence="1">Belongs to the leucine-binding protein family.</text>
</comment>
<evidence type="ECO:0000256" key="3">
    <source>
        <dbReference type="SAM" id="SignalP"/>
    </source>
</evidence>
<keyword evidence="6" id="KW-1185">Reference proteome</keyword>
<dbReference type="Gene3D" id="3.40.50.2300">
    <property type="match status" value="2"/>
</dbReference>
<dbReference type="PANTHER" id="PTHR30483">
    <property type="entry name" value="LEUCINE-SPECIFIC-BINDING PROTEIN"/>
    <property type="match status" value="1"/>
</dbReference>
<protein>
    <submittedName>
        <fullName evidence="5">ABC transporter substrate-binding protein</fullName>
    </submittedName>
</protein>
<feature type="signal peptide" evidence="3">
    <location>
        <begin position="1"/>
        <end position="31"/>
    </location>
</feature>
<accession>A0ABV4SUA8</accession>
<dbReference type="InterPro" id="IPR051010">
    <property type="entry name" value="BCAA_transport"/>
</dbReference>
<feature type="domain" description="Leucine-binding protein" evidence="4">
    <location>
        <begin position="66"/>
        <end position="404"/>
    </location>
</feature>
<dbReference type="PROSITE" id="PS51257">
    <property type="entry name" value="PROKAR_LIPOPROTEIN"/>
    <property type="match status" value="1"/>
</dbReference>
<organism evidence="5 6">
    <name type="scientific">Streptomyces aureus</name>
    <dbReference type="NCBI Taxonomy" id="193461"/>
    <lineage>
        <taxon>Bacteria</taxon>
        <taxon>Bacillati</taxon>
        <taxon>Actinomycetota</taxon>
        <taxon>Actinomycetes</taxon>
        <taxon>Kitasatosporales</taxon>
        <taxon>Streptomycetaceae</taxon>
        <taxon>Streptomyces</taxon>
    </lineage>
</organism>
<feature type="chain" id="PRO_5045060873" evidence="3">
    <location>
        <begin position="32"/>
        <end position="423"/>
    </location>
</feature>
<dbReference type="Proteomes" id="UP001571476">
    <property type="component" value="Unassembled WGS sequence"/>
</dbReference>
<keyword evidence="2 3" id="KW-0732">Signal</keyword>
<evidence type="ECO:0000313" key="6">
    <source>
        <dbReference type="Proteomes" id="UP001571476"/>
    </source>
</evidence>
<evidence type="ECO:0000256" key="2">
    <source>
        <dbReference type="ARBA" id="ARBA00022729"/>
    </source>
</evidence>
<reference evidence="5 6" key="1">
    <citation type="submission" date="2024-08" db="EMBL/GenBank/DDBJ databases">
        <title>Genome sequence of Streptomyces aureus CACIA-1.46HGO.</title>
        <authorList>
            <person name="Evangelista-Martinez Z."/>
        </authorList>
    </citation>
    <scope>NUCLEOTIDE SEQUENCE [LARGE SCALE GENOMIC DNA]</scope>
    <source>
        <strain evidence="5 6">CACIA-1.46HGO</strain>
    </source>
</reference>
<dbReference type="RefSeq" id="WP_372566092.1">
    <property type="nucleotide sequence ID" value="NZ_JBGOSP010000032.1"/>
</dbReference>
<evidence type="ECO:0000313" key="5">
    <source>
        <dbReference type="EMBL" id="MFA3842035.1"/>
    </source>
</evidence>
<proteinExistence type="inferred from homology"/>
<dbReference type="SUPFAM" id="SSF53822">
    <property type="entry name" value="Periplasmic binding protein-like I"/>
    <property type="match status" value="1"/>
</dbReference>